<feature type="coiled-coil region" evidence="1">
    <location>
        <begin position="350"/>
        <end position="377"/>
    </location>
</feature>
<gene>
    <name evidence="3" type="ORF">FB45DRAFT_915553</name>
</gene>
<name>A0AAD7FKW6_9AGAR</name>
<proteinExistence type="predicted"/>
<accession>A0AAD7FKW6</accession>
<feature type="region of interest" description="Disordered" evidence="2">
    <location>
        <begin position="1"/>
        <end position="54"/>
    </location>
</feature>
<evidence type="ECO:0000256" key="2">
    <source>
        <dbReference type="SAM" id="MobiDB-lite"/>
    </source>
</evidence>
<evidence type="ECO:0000256" key="1">
    <source>
        <dbReference type="SAM" id="Coils"/>
    </source>
</evidence>
<feature type="compositionally biased region" description="Basic and acidic residues" evidence="2">
    <location>
        <begin position="10"/>
        <end position="24"/>
    </location>
</feature>
<dbReference type="Proteomes" id="UP001221142">
    <property type="component" value="Unassembled WGS sequence"/>
</dbReference>
<keyword evidence="4" id="KW-1185">Reference proteome</keyword>
<reference evidence="3" key="1">
    <citation type="submission" date="2023-03" db="EMBL/GenBank/DDBJ databases">
        <title>Massive genome expansion in bonnet fungi (Mycena s.s.) driven by repeated elements and novel gene families across ecological guilds.</title>
        <authorList>
            <consortium name="Lawrence Berkeley National Laboratory"/>
            <person name="Harder C.B."/>
            <person name="Miyauchi S."/>
            <person name="Viragh M."/>
            <person name="Kuo A."/>
            <person name="Thoen E."/>
            <person name="Andreopoulos B."/>
            <person name="Lu D."/>
            <person name="Skrede I."/>
            <person name="Drula E."/>
            <person name="Henrissat B."/>
            <person name="Morin E."/>
            <person name="Kohler A."/>
            <person name="Barry K."/>
            <person name="LaButti K."/>
            <person name="Morin E."/>
            <person name="Salamov A."/>
            <person name="Lipzen A."/>
            <person name="Mereny Z."/>
            <person name="Hegedus B."/>
            <person name="Baldrian P."/>
            <person name="Stursova M."/>
            <person name="Weitz H."/>
            <person name="Taylor A."/>
            <person name="Grigoriev I.V."/>
            <person name="Nagy L.G."/>
            <person name="Martin F."/>
            <person name="Kauserud H."/>
        </authorList>
    </citation>
    <scope>NUCLEOTIDE SEQUENCE</scope>
    <source>
        <strain evidence="3">9284</strain>
    </source>
</reference>
<keyword evidence="1" id="KW-0175">Coiled coil</keyword>
<dbReference type="AlphaFoldDB" id="A0AAD7FKW6"/>
<dbReference type="EMBL" id="JARKIF010000009">
    <property type="protein sequence ID" value="KAJ7630459.1"/>
    <property type="molecule type" value="Genomic_DNA"/>
</dbReference>
<protein>
    <submittedName>
        <fullName evidence="3">Uncharacterized protein</fullName>
    </submittedName>
</protein>
<organism evidence="3 4">
    <name type="scientific">Roridomyces roridus</name>
    <dbReference type="NCBI Taxonomy" id="1738132"/>
    <lineage>
        <taxon>Eukaryota</taxon>
        <taxon>Fungi</taxon>
        <taxon>Dikarya</taxon>
        <taxon>Basidiomycota</taxon>
        <taxon>Agaricomycotina</taxon>
        <taxon>Agaricomycetes</taxon>
        <taxon>Agaricomycetidae</taxon>
        <taxon>Agaricales</taxon>
        <taxon>Marasmiineae</taxon>
        <taxon>Mycenaceae</taxon>
        <taxon>Roridomyces</taxon>
    </lineage>
</organism>
<sequence>MARATRSSVQHHDKDKTALKLPESKKRKRTSDAADEPAQKLQRTDAPPYAATRPIPKDHAHKILHALQMIDKQGLLDRVYPLEQSSSSAIPQSLRTLLEDSEEHTLSALRTAVKNLQPISVQSRGVIPPIAAQQQRFCDIALSLLEQASFNPISLDIESLVLQDEDDDASKPLATSTKRYALMQHLPSGDYWTSAPPDLDPEDAKRLSTGHADLVAIFPTPSATSTSALPKLGDYSRPVAPRQKPASKWMVTCGSFLDYGPWTSFAPTWDQNGREVGRRQMGEVLAQKARLYRERLQARQRALELQQTIEEKEKEQPLPQPETPEPPDVDSLQDILSPEEIESLKSVLGSLELENAVQELLNRNRRALQRLGQLQVQRLKGPGGRTSTVKESDEEWDVAQGILDSLTVLASLRPRSSAHPTAPLCPPPAALHTLMNTLPRSAVPGWHGTLSTRSALRDDATVKVRPGVPATAPVAAAPIPAAPVYGTYNNYYSPQPGGRATPVAATQYRYPTKPQQGQYYPQGGYGSTTNQLPYGYTGGGGWFNSYGAGTPTGTPAAAGTYGAFFGTTSGTATPVAGAKAVANTVMGKNTPQGWVQSGTPTATALPAHLRAAVGAQYTPS</sequence>
<evidence type="ECO:0000313" key="3">
    <source>
        <dbReference type="EMBL" id="KAJ7630459.1"/>
    </source>
</evidence>
<evidence type="ECO:0000313" key="4">
    <source>
        <dbReference type="Proteomes" id="UP001221142"/>
    </source>
</evidence>
<comment type="caution">
    <text evidence="3">The sequence shown here is derived from an EMBL/GenBank/DDBJ whole genome shotgun (WGS) entry which is preliminary data.</text>
</comment>
<feature type="region of interest" description="Disordered" evidence="2">
    <location>
        <begin position="310"/>
        <end position="332"/>
    </location>
</feature>